<dbReference type="InterPro" id="IPR003961">
    <property type="entry name" value="FN3_dom"/>
</dbReference>
<comment type="subcellular location">
    <subcellularLocation>
        <location evidence="1">Membrane</location>
        <topology evidence="1">Single-pass type I membrane protein</topology>
    </subcellularLocation>
</comment>
<reference evidence="13" key="1">
    <citation type="submission" date="2025-08" db="UniProtKB">
        <authorList>
            <consortium name="RefSeq"/>
        </authorList>
    </citation>
    <scope>IDENTIFICATION</scope>
    <source>
        <tissue evidence="13">Blood</tissue>
    </source>
</reference>
<name>A0AA97L675_EUBMA</name>
<dbReference type="Proteomes" id="UP001190640">
    <property type="component" value="Chromosome 9"/>
</dbReference>
<dbReference type="GO" id="GO:0016064">
    <property type="term" value="P:immunoglobulin mediated immune response"/>
    <property type="evidence" value="ECO:0007669"/>
    <property type="project" value="TreeGrafter"/>
</dbReference>
<dbReference type="InterPro" id="IPR048668">
    <property type="entry name" value="IL3RB_N"/>
</dbReference>
<dbReference type="Pfam" id="PF21460">
    <property type="entry name" value="IL3Rb_N"/>
    <property type="match status" value="1"/>
</dbReference>
<dbReference type="GO" id="GO:0009897">
    <property type="term" value="C:external side of plasma membrane"/>
    <property type="evidence" value="ECO:0007669"/>
    <property type="project" value="TreeGrafter"/>
</dbReference>
<sequence>MNFCRVLLTLSFILHINEAKWSQLTETLQCINDYRSFVSCTWSEQQDAQKLIKMNLFYKTSDHANFEQMTCSQDMDSQSWKWNCYRNESYFSALISEFYTFKPERKLEVKLNVSLFDNVQPPPPKELDINLTEEGDFLLTWKAGGRTNGSHRLDETLDYEVNYKRDWEPWESSSSMFISNISHCLLHHGDLVPGSTYIARVRSKPHQGSHLSGFYSAWSSAVNWTVQEGDEAQPKNLHCLFNGLDRLNCSWEVRRELTSSVLFALFYKASLELEERQCSPVEEQELADARHVLQSCEISISNPKRLSQYLISVRPKKDEKKIAPVYNIKVDPPDQLSVSKNQLQWKRIEDNIPKIFQVLYWEAGKTHEKIQPQNISEEASFTLQSLEPGTHYKAKVRAKAGHSLLSYNGPWSKWSEEYEWDTESELPIWSFALAVPPCIILAIVGLYCSQKYLVRKKREWEKSIPCPPSNILFPDYFTKVQLTESFEDSSRQSSLEEEEFNSSSALDRQMLVLDSNSLGAESGKIKPLPAVLQNTEITGFSEDKVDQCLRQPAPSSTLAYCHNARVGLTWQVFDFIGPYLMSLLGSPVPDVQEDVAPLEMRETPVSMQYVELPHGSCYQVLPVGKDKGTIPPLCTVQFEEEEKLPLLKKQETAEGQLASDVLEKEENKGQRPQSPTSPKNLSQNGISDYFTTEDLSRNTERDSSVLLPGLALKEKMLTCATKSTSASQLSETIEGLSNPELFQKKPDTVFPLEDQAPIVSSETSHDVLGDYFMALPVTPRSMPKEVDALSKKDPGHNKNFLVFNPDGKSPIFLRQVDEYCFFPSTKRITKSQEGSIGHLLTEDSQSLTKPLREGRFVESELQTTSHICQVREGEYLNESPVSI</sequence>
<evidence type="ECO:0000313" key="12">
    <source>
        <dbReference type="Proteomes" id="UP001190640"/>
    </source>
</evidence>
<dbReference type="PROSITE" id="PS01355">
    <property type="entry name" value="HEMATOPO_REC_S_F1"/>
    <property type="match status" value="1"/>
</dbReference>
<accession>A0AA97L675</accession>
<gene>
    <name evidence="13" type="primary">CSF2RB</name>
</gene>
<keyword evidence="12" id="KW-1185">Reference proteome</keyword>
<feature type="region of interest" description="Disordered" evidence="9">
    <location>
        <begin position="660"/>
        <end position="686"/>
    </location>
</feature>
<dbReference type="PANTHER" id="PTHR23037">
    <property type="entry name" value="CYTOKINE RECEPTOR"/>
    <property type="match status" value="1"/>
</dbReference>
<keyword evidence="2" id="KW-0812">Transmembrane</keyword>
<feature type="chain" id="PRO_5041637839" evidence="10">
    <location>
        <begin position="20"/>
        <end position="883"/>
    </location>
</feature>
<feature type="compositionally biased region" description="Polar residues" evidence="9">
    <location>
        <begin position="670"/>
        <end position="686"/>
    </location>
</feature>
<evidence type="ECO:0000256" key="6">
    <source>
        <dbReference type="ARBA" id="ARBA00023157"/>
    </source>
</evidence>
<evidence type="ECO:0000256" key="1">
    <source>
        <dbReference type="ARBA" id="ARBA00004479"/>
    </source>
</evidence>
<dbReference type="SUPFAM" id="SSF49265">
    <property type="entry name" value="Fibronectin type III"/>
    <property type="match status" value="4"/>
</dbReference>
<dbReference type="AlphaFoldDB" id="A0AA97L675"/>
<evidence type="ECO:0000256" key="9">
    <source>
        <dbReference type="SAM" id="MobiDB-lite"/>
    </source>
</evidence>
<evidence type="ECO:0000256" key="2">
    <source>
        <dbReference type="ARBA" id="ARBA00022692"/>
    </source>
</evidence>
<evidence type="ECO:0000256" key="8">
    <source>
        <dbReference type="ARBA" id="ARBA00023180"/>
    </source>
</evidence>
<dbReference type="InterPro" id="IPR003531">
    <property type="entry name" value="Hempt_rcpt_S_F1_CS"/>
</dbReference>
<protein>
    <submittedName>
        <fullName evidence="13">Cytokine receptor common subunit beta</fullName>
    </submittedName>
</protein>
<organism evidence="12 13">
    <name type="scientific">Eublepharis macularius</name>
    <name type="common">Leopard gecko</name>
    <name type="synonym">Cyrtodactylus macularius</name>
    <dbReference type="NCBI Taxonomy" id="481883"/>
    <lineage>
        <taxon>Eukaryota</taxon>
        <taxon>Metazoa</taxon>
        <taxon>Chordata</taxon>
        <taxon>Craniata</taxon>
        <taxon>Vertebrata</taxon>
        <taxon>Euteleostomi</taxon>
        <taxon>Lepidosauria</taxon>
        <taxon>Squamata</taxon>
        <taxon>Bifurcata</taxon>
        <taxon>Gekkota</taxon>
        <taxon>Eublepharidae</taxon>
        <taxon>Eublepharinae</taxon>
        <taxon>Eublepharis</taxon>
    </lineage>
</organism>
<dbReference type="GeneID" id="129335298"/>
<evidence type="ECO:0000256" key="7">
    <source>
        <dbReference type="ARBA" id="ARBA00023170"/>
    </source>
</evidence>
<evidence type="ECO:0000256" key="5">
    <source>
        <dbReference type="ARBA" id="ARBA00023136"/>
    </source>
</evidence>
<dbReference type="RefSeq" id="XP_054843708.1">
    <property type="nucleotide sequence ID" value="XM_054987733.1"/>
</dbReference>
<evidence type="ECO:0000256" key="4">
    <source>
        <dbReference type="ARBA" id="ARBA00022989"/>
    </source>
</evidence>
<dbReference type="InterPro" id="IPR036116">
    <property type="entry name" value="FN3_sf"/>
</dbReference>
<keyword evidence="7 13" id="KW-0675">Receptor</keyword>
<feature type="signal peptide" evidence="10">
    <location>
        <begin position="1"/>
        <end position="19"/>
    </location>
</feature>
<keyword evidence="4" id="KW-1133">Transmembrane helix</keyword>
<dbReference type="SMART" id="SM00060">
    <property type="entry name" value="FN3"/>
    <property type="match status" value="2"/>
</dbReference>
<keyword evidence="3 10" id="KW-0732">Signal</keyword>
<evidence type="ECO:0000256" key="3">
    <source>
        <dbReference type="ARBA" id="ARBA00022729"/>
    </source>
</evidence>
<keyword evidence="6" id="KW-1015">Disulfide bond</keyword>
<dbReference type="InterPro" id="IPR013783">
    <property type="entry name" value="Ig-like_fold"/>
</dbReference>
<evidence type="ECO:0000259" key="11">
    <source>
        <dbReference type="PROSITE" id="PS50853"/>
    </source>
</evidence>
<dbReference type="PANTHER" id="PTHR23037:SF22">
    <property type="entry name" value="CYTOKINE RECEPTOR COMMON SUBUNIT BETA"/>
    <property type="match status" value="1"/>
</dbReference>
<dbReference type="KEGG" id="emc:129335298"/>
<dbReference type="GO" id="GO:0004896">
    <property type="term" value="F:cytokine receptor activity"/>
    <property type="evidence" value="ECO:0007669"/>
    <property type="project" value="InterPro"/>
</dbReference>
<dbReference type="PROSITE" id="PS50853">
    <property type="entry name" value="FN3"/>
    <property type="match status" value="2"/>
</dbReference>
<dbReference type="Pfam" id="PF00041">
    <property type="entry name" value="fn3"/>
    <property type="match status" value="1"/>
</dbReference>
<evidence type="ECO:0000256" key="10">
    <source>
        <dbReference type="SAM" id="SignalP"/>
    </source>
</evidence>
<keyword evidence="5" id="KW-0472">Membrane</keyword>
<dbReference type="CDD" id="cd00063">
    <property type="entry name" value="FN3"/>
    <property type="match status" value="2"/>
</dbReference>
<proteinExistence type="predicted"/>
<evidence type="ECO:0000313" key="13">
    <source>
        <dbReference type="RefSeq" id="XP_054843708.1"/>
    </source>
</evidence>
<feature type="domain" description="Fibronectin type-III" evidence="11">
    <location>
        <begin position="324"/>
        <end position="425"/>
    </location>
</feature>
<keyword evidence="8" id="KW-0325">Glycoprotein</keyword>
<feature type="domain" description="Fibronectin type-III" evidence="11">
    <location>
        <begin position="123"/>
        <end position="229"/>
    </location>
</feature>
<dbReference type="Gene3D" id="2.60.40.10">
    <property type="entry name" value="Immunoglobulins"/>
    <property type="match status" value="4"/>
</dbReference>
<dbReference type="CTD" id="1439"/>